<feature type="compositionally biased region" description="Low complexity" evidence="1">
    <location>
        <begin position="59"/>
        <end position="70"/>
    </location>
</feature>
<reference evidence="2" key="1">
    <citation type="submission" date="2020-11" db="EMBL/GenBank/DDBJ databases">
        <authorList>
            <person name="Tran Van P."/>
        </authorList>
    </citation>
    <scope>NUCLEOTIDE SEQUENCE</scope>
</reference>
<evidence type="ECO:0000256" key="1">
    <source>
        <dbReference type="SAM" id="MobiDB-lite"/>
    </source>
</evidence>
<evidence type="ECO:0000313" key="2">
    <source>
        <dbReference type="EMBL" id="CAD7245652.1"/>
    </source>
</evidence>
<name>A0A7R8X7V7_9CRUS</name>
<dbReference type="EMBL" id="LR900430">
    <property type="protein sequence ID" value="CAD7245652.1"/>
    <property type="molecule type" value="Genomic_DNA"/>
</dbReference>
<organism evidence="2">
    <name type="scientific">Darwinula stevensoni</name>
    <dbReference type="NCBI Taxonomy" id="69355"/>
    <lineage>
        <taxon>Eukaryota</taxon>
        <taxon>Metazoa</taxon>
        <taxon>Ecdysozoa</taxon>
        <taxon>Arthropoda</taxon>
        <taxon>Crustacea</taxon>
        <taxon>Oligostraca</taxon>
        <taxon>Ostracoda</taxon>
        <taxon>Podocopa</taxon>
        <taxon>Podocopida</taxon>
        <taxon>Darwinulocopina</taxon>
        <taxon>Darwinuloidea</taxon>
        <taxon>Darwinulidae</taxon>
        <taxon>Darwinula</taxon>
    </lineage>
</organism>
<keyword evidence="3" id="KW-1185">Reference proteome</keyword>
<feature type="compositionally biased region" description="Basic and acidic residues" evidence="1">
    <location>
        <begin position="84"/>
        <end position="111"/>
    </location>
</feature>
<protein>
    <submittedName>
        <fullName evidence="2">Uncharacterized protein</fullName>
    </submittedName>
</protein>
<evidence type="ECO:0000313" key="3">
    <source>
        <dbReference type="Proteomes" id="UP000677054"/>
    </source>
</evidence>
<accession>A0A7R8X7V7</accession>
<dbReference type="Proteomes" id="UP000677054">
    <property type="component" value="Unassembled WGS sequence"/>
</dbReference>
<feature type="non-terminal residue" evidence="2">
    <location>
        <position position="1"/>
    </location>
</feature>
<dbReference type="AlphaFoldDB" id="A0A7R8X7V7"/>
<feature type="compositionally biased region" description="Basic and acidic residues" evidence="1">
    <location>
        <begin position="27"/>
        <end position="44"/>
    </location>
</feature>
<gene>
    <name evidence="2" type="ORF">DSTB1V02_LOCUS5520</name>
</gene>
<feature type="non-terminal residue" evidence="2">
    <location>
        <position position="151"/>
    </location>
</feature>
<proteinExistence type="predicted"/>
<sequence>SRDLAAIKRTFQRTTHLRRTPPFSSSEFERSHRHQEDLQEDHPSSPDSSILQQRVREMSSSSRGPSRGPPIFAGQPPSPGRKWLNRDPKAGPPHQDQETRRREGAREREREEVLAADVVHPIWGEDLAAIWRRHSCLHFQRKQLGVHVFNV</sequence>
<feature type="region of interest" description="Disordered" evidence="1">
    <location>
        <begin position="1"/>
        <end position="111"/>
    </location>
</feature>
<dbReference type="EMBL" id="CAJPEV010000913">
    <property type="protein sequence ID" value="CAG0889484.1"/>
    <property type="molecule type" value="Genomic_DNA"/>
</dbReference>